<sequence length="403" mass="41554">MRLSQTPPSLLSLLLVALSNLEQIRAFPLGEFDFGALLLGRTTCVSYCGADNQFCCTQGQACTTLSGNVATCMAAAGVAATGQGGYAVYTTTYTETDLVLRTSTYTSNWVAAPSVQPLATTALICTTSLGESSCGSICCAADQGCLKPGNSCTARATSWVYVPTASAPVASVPTSGTYSAPLRPTSGGVSTATATISPTTTQPFIPPATASGSSLPIVAHSSNNGLSGGAIAGIVIGVIAGIILLLLLCFCCIVKAGFDGILGIFGLGKNRKRRDERVVITEEERYSRHSAGGGSRPVHSGWFGGAGRPARVTEERKKKSSGFGGLGGVGAGLLGLAVVLGLKRNHDKKEKAAASHAGRSDLSSSYYSYEDSYTGSSPTQVQMTEEVEAREIPVVRVARIEKI</sequence>
<dbReference type="PANTHER" id="PTHR16861:SF10">
    <property type="entry name" value="MID2 DOMAIN-CONTAINING PROTEIN"/>
    <property type="match status" value="1"/>
</dbReference>
<dbReference type="eggNOG" id="ENOG502SK6S">
    <property type="taxonomic scope" value="Eukaryota"/>
</dbReference>
<feature type="transmembrane region" description="Helical" evidence="2">
    <location>
        <begin position="234"/>
        <end position="267"/>
    </location>
</feature>
<evidence type="ECO:0000313" key="5">
    <source>
        <dbReference type="Proteomes" id="UP000016922"/>
    </source>
</evidence>
<feature type="transmembrane region" description="Helical" evidence="2">
    <location>
        <begin position="323"/>
        <end position="342"/>
    </location>
</feature>
<dbReference type="OMA" id="QYSAPYR"/>
<dbReference type="Proteomes" id="UP000016922">
    <property type="component" value="Unassembled WGS sequence"/>
</dbReference>
<reference evidence="4 5" key="1">
    <citation type="journal article" date="2013" name="BMC Genomics">
        <title>Genomics-driven discovery of the pneumocandin biosynthetic gene cluster in the fungus Glarea lozoyensis.</title>
        <authorList>
            <person name="Chen L."/>
            <person name="Yue Q."/>
            <person name="Zhang X."/>
            <person name="Xiang M."/>
            <person name="Wang C."/>
            <person name="Li S."/>
            <person name="Che Y."/>
            <person name="Ortiz-Lopez F.J."/>
            <person name="Bills G.F."/>
            <person name="Liu X."/>
            <person name="An Z."/>
        </authorList>
    </citation>
    <scope>NUCLEOTIDE SEQUENCE [LARGE SCALE GENOMIC DNA]</scope>
    <source>
        <strain evidence="5">ATCC 20868 / MF5171</strain>
    </source>
</reference>
<feature type="region of interest" description="Disordered" evidence="1">
    <location>
        <begin position="284"/>
        <end position="322"/>
    </location>
</feature>
<proteinExistence type="predicted"/>
<keyword evidence="2" id="KW-0472">Membrane</keyword>
<protein>
    <submittedName>
        <fullName evidence="4">Uncharacterized protein</fullName>
    </submittedName>
</protein>
<keyword evidence="3" id="KW-0732">Signal</keyword>
<dbReference type="KEGG" id="glz:GLAREA_07683"/>
<organism evidence="4 5">
    <name type="scientific">Glarea lozoyensis (strain ATCC 20868 / MF5171)</name>
    <dbReference type="NCBI Taxonomy" id="1116229"/>
    <lineage>
        <taxon>Eukaryota</taxon>
        <taxon>Fungi</taxon>
        <taxon>Dikarya</taxon>
        <taxon>Ascomycota</taxon>
        <taxon>Pezizomycotina</taxon>
        <taxon>Leotiomycetes</taxon>
        <taxon>Helotiales</taxon>
        <taxon>Helotiaceae</taxon>
        <taxon>Glarea</taxon>
    </lineage>
</organism>
<dbReference type="EMBL" id="KE145359">
    <property type="protein sequence ID" value="EPE32549.1"/>
    <property type="molecule type" value="Genomic_DNA"/>
</dbReference>
<dbReference type="HOGENOM" id="CLU_043314_0_0_1"/>
<evidence type="ECO:0000313" key="4">
    <source>
        <dbReference type="EMBL" id="EPE32549.1"/>
    </source>
</evidence>
<evidence type="ECO:0000256" key="1">
    <source>
        <dbReference type="SAM" id="MobiDB-lite"/>
    </source>
</evidence>
<dbReference type="RefSeq" id="XP_008080561.1">
    <property type="nucleotide sequence ID" value="XM_008082370.1"/>
</dbReference>
<gene>
    <name evidence="4" type="ORF">GLAREA_07683</name>
</gene>
<keyword evidence="2" id="KW-0812">Transmembrane</keyword>
<accession>S3D5Z0</accession>
<evidence type="ECO:0000256" key="3">
    <source>
        <dbReference type="SAM" id="SignalP"/>
    </source>
</evidence>
<keyword evidence="5" id="KW-1185">Reference proteome</keyword>
<feature type="chain" id="PRO_5004519537" evidence="3">
    <location>
        <begin position="27"/>
        <end position="403"/>
    </location>
</feature>
<dbReference type="PANTHER" id="PTHR16861">
    <property type="entry name" value="GLYCOPROTEIN 38"/>
    <property type="match status" value="1"/>
</dbReference>
<dbReference type="GeneID" id="19466735"/>
<keyword evidence="2" id="KW-1133">Transmembrane helix</keyword>
<name>S3D5Z0_GLAL2</name>
<dbReference type="AlphaFoldDB" id="S3D5Z0"/>
<feature type="signal peptide" evidence="3">
    <location>
        <begin position="1"/>
        <end position="26"/>
    </location>
</feature>
<evidence type="ECO:0000256" key="2">
    <source>
        <dbReference type="SAM" id="Phobius"/>
    </source>
</evidence>
<dbReference type="OrthoDB" id="5425848at2759"/>